<dbReference type="Proteomes" id="UP000325081">
    <property type="component" value="Unassembled WGS sequence"/>
</dbReference>
<dbReference type="AlphaFoldDB" id="A0A5A7QJN5"/>
<reference evidence="2" key="1">
    <citation type="journal article" date="2019" name="Curr. Biol.">
        <title>Genome Sequence of Striga asiatica Provides Insight into the Evolution of Plant Parasitism.</title>
        <authorList>
            <person name="Yoshida S."/>
            <person name="Kim S."/>
            <person name="Wafula E.K."/>
            <person name="Tanskanen J."/>
            <person name="Kim Y.M."/>
            <person name="Honaas L."/>
            <person name="Yang Z."/>
            <person name="Spallek T."/>
            <person name="Conn C.E."/>
            <person name="Ichihashi Y."/>
            <person name="Cheong K."/>
            <person name="Cui S."/>
            <person name="Der J.P."/>
            <person name="Gundlach H."/>
            <person name="Jiao Y."/>
            <person name="Hori C."/>
            <person name="Ishida J.K."/>
            <person name="Kasahara H."/>
            <person name="Kiba T."/>
            <person name="Kim M.S."/>
            <person name="Koo N."/>
            <person name="Laohavisit A."/>
            <person name="Lee Y.H."/>
            <person name="Lumba S."/>
            <person name="McCourt P."/>
            <person name="Mortimer J.C."/>
            <person name="Mutuku J.M."/>
            <person name="Nomura T."/>
            <person name="Sasaki-Sekimoto Y."/>
            <person name="Seto Y."/>
            <person name="Wang Y."/>
            <person name="Wakatake T."/>
            <person name="Sakakibara H."/>
            <person name="Demura T."/>
            <person name="Yamaguchi S."/>
            <person name="Yoneyama K."/>
            <person name="Manabe R.I."/>
            <person name="Nelson D.C."/>
            <person name="Schulman A.H."/>
            <person name="Timko M.P."/>
            <person name="dePamphilis C.W."/>
            <person name="Choi D."/>
            <person name="Shirasu K."/>
        </authorList>
    </citation>
    <scope>NUCLEOTIDE SEQUENCE [LARGE SCALE GENOMIC DNA]</scope>
    <source>
        <strain evidence="2">cv. UVA1</strain>
    </source>
</reference>
<dbReference type="GO" id="GO:0016757">
    <property type="term" value="F:glycosyltransferase activity"/>
    <property type="evidence" value="ECO:0007669"/>
    <property type="project" value="UniProtKB-KW"/>
</dbReference>
<evidence type="ECO:0000313" key="1">
    <source>
        <dbReference type="EMBL" id="GER45344.1"/>
    </source>
</evidence>
<keyword evidence="1" id="KW-0808">Transferase</keyword>
<name>A0A5A7QJN5_STRAF</name>
<protein>
    <submittedName>
        <fullName evidence="1">ATP phosphoribosyltransferase</fullName>
    </submittedName>
</protein>
<sequence>MEMNSWGLSVLPKSTVRFEGIENSSSMQRGIAPPQGLAASGLRSNKYVSMPPEARDWAAEDPAGPPPMTAARNLEVCLKLSGRYSLKANSLDNGEKQLESW</sequence>
<evidence type="ECO:0000313" key="2">
    <source>
        <dbReference type="Proteomes" id="UP000325081"/>
    </source>
</evidence>
<accession>A0A5A7QJN5</accession>
<dbReference type="EMBL" id="BKCP01007181">
    <property type="protein sequence ID" value="GER45344.1"/>
    <property type="molecule type" value="Genomic_DNA"/>
</dbReference>
<organism evidence="1 2">
    <name type="scientific">Striga asiatica</name>
    <name type="common">Asiatic witchweed</name>
    <name type="synonym">Buchnera asiatica</name>
    <dbReference type="NCBI Taxonomy" id="4170"/>
    <lineage>
        <taxon>Eukaryota</taxon>
        <taxon>Viridiplantae</taxon>
        <taxon>Streptophyta</taxon>
        <taxon>Embryophyta</taxon>
        <taxon>Tracheophyta</taxon>
        <taxon>Spermatophyta</taxon>
        <taxon>Magnoliopsida</taxon>
        <taxon>eudicotyledons</taxon>
        <taxon>Gunneridae</taxon>
        <taxon>Pentapetalae</taxon>
        <taxon>asterids</taxon>
        <taxon>lamiids</taxon>
        <taxon>Lamiales</taxon>
        <taxon>Orobanchaceae</taxon>
        <taxon>Buchnereae</taxon>
        <taxon>Striga</taxon>
    </lineage>
</organism>
<dbReference type="OrthoDB" id="1804355at2759"/>
<keyword evidence="2" id="KW-1185">Reference proteome</keyword>
<comment type="caution">
    <text evidence="1">The sequence shown here is derived from an EMBL/GenBank/DDBJ whole genome shotgun (WGS) entry which is preliminary data.</text>
</comment>
<gene>
    <name evidence="1" type="ORF">STAS_22275</name>
</gene>
<proteinExistence type="predicted"/>
<keyword evidence="1" id="KW-0328">Glycosyltransferase</keyword>